<name>A0A9Q9EKV8_9PEZI</name>
<dbReference type="PANTHER" id="PTHR37542">
    <property type="entry name" value="HELO DOMAIN-CONTAINING PROTEIN-RELATED"/>
    <property type="match status" value="1"/>
</dbReference>
<feature type="domain" description="Prion-inhibition and propagation HeLo" evidence="2">
    <location>
        <begin position="6"/>
        <end position="185"/>
    </location>
</feature>
<dbReference type="InterPro" id="IPR038305">
    <property type="entry name" value="HeLo_sf"/>
</dbReference>
<dbReference type="EMBL" id="CP099424">
    <property type="protein sequence ID" value="USW55201.1"/>
    <property type="molecule type" value="Genomic_DNA"/>
</dbReference>
<accession>A0A9Q9EKV8</accession>
<dbReference type="InterPro" id="IPR029498">
    <property type="entry name" value="HeLo_dom"/>
</dbReference>
<dbReference type="Gene3D" id="1.20.120.1020">
    <property type="entry name" value="Prion-inhibition and propagation, HeLo domain"/>
    <property type="match status" value="1"/>
</dbReference>
<dbReference type="AlphaFoldDB" id="A0A9Q9EKV8"/>
<keyword evidence="3" id="KW-0640">Prion</keyword>
<dbReference type="Pfam" id="PF14479">
    <property type="entry name" value="HeLo"/>
    <property type="match status" value="1"/>
</dbReference>
<organism evidence="3 4">
    <name type="scientific">Septoria linicola</name>
    <dbReference type="NCBI Taxonomy" id="215465"/>
    <lineage>
        <taxon>Eukaryota</taxon>
        <taxon>Fungi</taxon>
        <taxon>Dikarya</taxon>
        <taxon>Ascomycota</taxon>
        <taxon>Pezizomycotina</taxon>
        <taxon>Dothideomycetes</taxon>
        <taxon>Dothideomycetidae</taxon>
        <taxon>Mycosphaerellales</taxon>
        <taxon>Mycosphaerellaceae</taxon>
        <taxon>Septoria</taxon>
    </lineage>
</organism>
<keyword evidence="4" id="KW-1185">Reference proteome</keyword>
<sequence length="279" mass="30596">MAEAAGLAVGGVALVSLVDTTINTFGLIESGASYGRTYNQIALKLSLSQLRLARWRDSNELAMLSVTSDADKFEELLGEIEANFEDAQSISKQYKQGPITADNQENNIPVAALVSRVRTLAETRQESSSVLKKARWALHDEKRFNRLANNQSKLVDELIDLFPAAQEQQMQVARRDAQDLVQQPELVNNGPGRQILHEAAEEVFPKLLAGLQEVGAGSKYTFRNISTIGTARQSNGEHVAKNYKGRFLKGTFNYDKISAADGSRQSNGNSYGGKSVFDD</sequence>
<gene>
    <name evidence="3" type="ORF">Slin15195_G085200</name>
</gene>
<protein>
    <submittedName>
        <fullName evidence="3">Prion-inhibition and propagation, HeLo domain, HeLo domain superfamily</fullName>
    </submittedName>
</protein>
<dbReference type="PANTHER" id="PTHR37542:SF3">
    <property type="entry name" value="PRION-INHIBITION AND PROPAGATION HELO DOMAIN-CONTAINING PROTEIN"/>
    <property type="match status" value="1"/>
</dbReference>
<feature type="region of interest" description="Disordered" evidence="1">
    <location>
        <begin position="258"/>
        <end position="279"/>
    </location>
</feature>
<dbReference type="Proteomes" id="UP001056384">
    <property type="component" value="Chromosome 7"/>
</dbReference>
<evidence type="ECO:0000313" key="3">
    <source>
        <dbReference type="EMBL" id="USW55201.1"/>
    </source>
</evidence>
<evidence type="ECO:0000256" key="1">
    <source>
        <dbReference type="SAM" id="MobiDB-lite"/>
    </source>
</evidence>
<evidence type="ECO:0000313" key="4">
    <source>
        <dbReference type="Proteomes" id="UP001056384"/>
    </source>
</evidence>
<keyword evidence="3" id="KW-0034">Amyloid</keyword>
<evidence type="ECO:0000259" key="2">
    <source>
        <dbReference type="Pfam" id="PF14479"/>
    </source>
</evidence>
<proteinExistence type="predicted"/>
<reference evidence="3" key="1">
    <citation type="submission" date="2022-06" db="EMBL/GenBank/DDBJ databases">
        <title>Complete genome sequences of two strains of the flax pathogen Septoria linicola.</title>
        <authorList>
            <person name="Lapalu N."/>
            <person name="Simon A."/>
            <person name="Demenou B."/>
            <person name="Paumier D."/>
            <person name="Guillot M.-P."/>
            <person name="Gout L."/>
            <person name="Valade R."/>
        </authorList>
    </citation>
    <scope>NUCLEOTIDE SEQUENCE</scope>
    <source>
        <strain evidence="3">SE15195</strain>
    </source>
</reference>